<feature type="transmembrane region" description="Helical" evidence="1">
    <location>
        <begin position="48"/>
        <end position="69"/>
    </location>
</feature>
<keyword evidence="1" id="KW-0472">Membrane</keyword>
<sequence length="79" mass="8369">MRSLGYVVVGALAGSLLLGLGLYLGAVAVEALGLGWFEPSREATLNRLVLWAWAVFAAGGAVWGLARALRARRASSVWR</sequence>
<organism evidence="2 3">
    <name type="scientific">Caldimonas aquatica</name>
    <dbReference type="NCBI Taxonomy" id="376175"/>
    <lineage>
        <taxon>Bacteria</taxon>
        <taxon>Pseudomonadati</taxon>
        <taxon>Pseudomonadota</taxon>
        <taxon>Betaproteobacteria</taxon>
        <taxon>Burkholderiales</taxon>
        <taxon>Sphaerotilaceae</taxon>
        <taxon>Caldimonas</taxon>
    </lineage>
</organism>
<evidence type="ECO:0000313" key="3">
    <source>
        <dbReference type="Proteomes" id="UP001163266"/>
    </source>
</evidence>
<protein>
    <submittedName>
        <fullName evidence="2">Uncharacterized protein</fullName>
    </submittedName>
</protein>
<gene>
    <name evidence="2" type="ORF">OMP39_11915</name>
</gene>
<proteinExistence type="predicted"/>
<reference evidence="2" key="1">
    <citation type="submission" date="2022-10" db="EMBL/GenBank/DDBJ databases">
        <title>Complete genome sequence of Schlegelella aquatica LMG 23380.</title>
        <authorList>
            <person name="Musilova J."/>
            <person name="Kourilova X."/>
            <person name="Bezdicek M."/>
            <person name="Hermankova K."/>
            <person name="Obruca S."/>
            <person name="Sedlar K."/>
        </authorList>
    </citation>
    <scope>NUCLEOTIDE SEQUENCE</scope>
    <source>
        <strain evidence="2">LMG 23380</strain>
    </source>
</reference>
<feature type="transmembrane region" description="Helical" evidence="1">
    <location>
        <begin position="7"/>
        <end position="28"/>
    </location>
</feature>
<keyword evidence="1" id="KW-1133">Transmembrane helix</keyword>
<name>A0ABY6MQT0_9BURK</name>
<accession>A0ABY6MQT0</accession>
<keyword evidence="3" id="KW-1185">Reference proteome</keyword>
<dbReference type="Proteomes" id="UP001163266">
    <property type="component" value="Chromosome"/>
</dbReference>
<evidence type="ECO:0000256" key="1">
    <source>
        <dbReference type="SAM" id="Phobius"/>
    </source>
</evidence>
<dbReference type="RefSeq" id="WP_264891937.1">
    <property type="nucleotide sequence ID" value="NZ_CP110257.1"/>
</dbReference>
<evidence type="ECO:0000313" key="2">
    <source>
        <dbReference type="EMBL" id="UZD54368.1"/>
    </source>
</evidence>
<keyword evidence="1" id="KW-0812">Transmembrane</keyword>
<dbReference type="EMBL" id="CP110257">
    <property type="protein sequence ID" value="UZD54368.1"/>
    <property type="molecule type" value="Genomic_DNA"/>
</dbReference>